<dbReference type="FunFam" id="3.40.50.720:FF:000468">
    <property type="entry name" value="Short-chain dehydrogenase, putative"/>
    <property type="match status" value="1"/>
</dbReference>
<dbReference type="GO" id="GO:0005789">
    <property type="term" value="C:endoplasmic reticulum membrane"/>
    <property type="evidence" value="ECO:0007669"/>
    <property type="project" value="TreeGrafter"/>
</dbReference>
<proteinExistence type="predicted"/>
<dbReference type="Gene3D" id="3.40.50.720">
    <property type="entry name" value="NAD(P)-binding Rossmann-like Domain"/>
    <property type="match status" value="1"/>
</dbReference>
<dbReference type="Proteomes" id="UP000313359">
    <property type="component" value="Unassembled WGS sequence"/>
</dbReference>
<keyword evidence="2" id="KW-1185">Reference proteome</keyword>
<gene>
    <name evidence="1" type="ORF">L227DRAFT_616280</name>
</gene>
<evidence type="ECO:0000313" key="2">
    <source>
        <dbReference type="Proteomes" id="UP000313359"/>
    </source>
</evidence>
<name>A0A5C2RVS7_9APHY</name>
<dbReference type="EMBL" id="ML122307">
    <property type="protein sequence ID" value="RPD54346.1"/>
    <property type="molecule type" value="Genomic_DNA"/>
</dbReference>
<dbReference type="InterPro" id="IPR036291">
    <property type="entry name" value="NAD(P)-bd_dom_sf"/>
</dbReference>
<evidence type="ECO:0000313" key="1">
    <source>
        <dbReference type="EMBL" id="RPD54346.1"/>
    </source>
</evidence>
<dbReference type="PRINTS" id="PR00081">
    <property type="entry name" value="GDHRDH"/>
</dbReference>
<dbReference type="GO" id="GO:0047560">
    <property type="term" value="F:3-dehydrosphinganine reductase activity"/>
    <property type="evidence" value="ECO:0007669"/>
    <property type="project" value="TreeGrafter"/>
</dbReference>
<dbReference type="InterPro" id="IPR002347">
    <property type="entry name" value="SDR_fam"/>
</dbReference>
<protein>
    <submittedName>
        <fullName evidence="1">Oxidoreductase</fullName>
    </submittedName>
</protein>
<organism evidence="1 2">
    <name type="scientific">Lentinus tigrinus ALCF2SS1-6</name>
    <dbReference type="NCBI Taxonomy" id="1328759"/>
    <lineage>
        <taxon>Eukaryota</taxon>
        <taxon>Fungi</taxon>
        <taxon>Dikarya</taxon>
        <taxon>Basidiomycota</taxon>
        <taxon>Agaricomycotina</taxon>
        <taxon>Agaricomycetes</taxon>
        <taxon>Polyporales</taxon>
        <taxon>Polyporaceae</taxon>
        <taxon>Lentinus</taxon>
    </lineage>
</organism>
<dbReference type="PANTHER" id="PTHR43550">
    <property type="entry name" value="3-KETODIHYDROSPHINGOSINE REDUCTASE"/>
    <property type="match status" value="1"/>
</dbReference>
<accession>A0A5C2RVS7</accession>
<dbReference type="GO" id="GO:0030148">
    <property type="term" value="P:sphingolipid biosynthetic process"/>
    <property type="evidence" value="ECO:0007669"/>
    <property type="project" value="TreeGrafter"/>
</dbReference>
<dbReference type="PANTHER" id="PTHR43550:SF3">
    <property type="entry name" value="3-KETODIHYDROSPHINGOSINE REDUCTASE"/>
    <property type="match status" value="1"/>
</dbReference>
<dbReference type="OrthoDB" id="10267115at2759"/>
<dbReference type="STRING" id="1328759.A0A5C2RVS7"/>
<sequence length="338" mass="36952">MPSIWTSLASLALIPALFLVATRILSFKTRWDPCLKHCFVTGGSSGAGLALATLLAQNGAHVSIVARDKAKLQKALEVLETVRHNPQQIFRAYSFAVNTEQGSVAAIGAASEPFDGHCPDAYFLCAGASRPGFFVEQTEESLKAGMESTYYAQAFSALAATKAMVQQGVKGKVVFCSSILGYFSMVGYSTYSPGKFALRGLAETLQSEFMLYGIDVHIAFPGTIYSPGYEEENRCKPKITLKIEETDDGAQPEVVAKVILDGVRSGKFHISVDFIGHVFRTSTAGSSERNSYLLDWVHAVVGYIGLPTWRKMWVDNLVVKHRDEHEGYLRERGLCSVE</sequence>
<dbReference type="AlphaFoldDB" id="A0A5C2RVS7"/>
<dbReference type="Pfam" id="PF00106">
    <property type="entry name" value="adh_short"/>
    <property type="match status" value="1"/>
</dbReference>
<reference evidence="1" key="1">
    <citation type="journal article" date="2018" name="Genome Biol. Evol.">
        <title>Genomics and development of Lentinus tigrinus, a white-rot wood-decaying mushroom with dimorphic fruiting bodies.</title>
        <authorList>
            <person name="Wu B."/>
            <person name="Xu Z."/>
            <person name="Knudson A."/>
            <person name="Carlson A."/>
            <person name="Chen N."/>
            <person name="Kovaka S."/>
            <person name="LaButti K."/>
            <person name="Lipzen A."/>
            <person name="Pennachio C."/>
            <person name="Riley R."/>
            <person name="Schakwitz W."/>
            <person name="Umezawa K."/>
            <person name="Ohm R.A."/>
            <person name="Grigoriev I.V."/>
            <person name="Nagy L.G."/>
            <person name="Gibbons J."/>
            <person name="Hibbett D."/>
        </authorList>
    </citation>
    <scope>NUCLEOTIDE SEQUENCE [LARGE SCALE GENOMIC DNA]</scope>
    <source>
        <strain evidence="1">ALCF2SS1-6</strain>
    </source>
</reference>
<dbReference type="GO" id="GO:0006666">
    <property type="term" value="P:3-keto-sphinganine metabolic process"/>
    <property type="evidence" value="ECO:0007669"/>
    <property type="project" value="TreeGrafter"/>
</dbReference>
<dbReference type="SUPFAM" id="SSF51735">
    <property type="entry name" value="NAD(P)-binding Rossmann-fold domains"/>
    <property type="match status" value="1"/>
</dbReference>